<gene>
    <name evidence="6" type="ORF">SAMN04489713_112222</name>
</gene>
<evidence type="ECO:0000313" key="6">
    <source>
        <dbReference type="EMBL" id="SFP23023.1"/>
    </source>
</evidence>
<protein>
    <submittedName>
        <fullName evidence="6">DNA-binding transcriptional regulator, LysR family</fullName>
    </submittedName>
</protein>
<keyword evidence="4" id="KW-0804">Transcription</keyword>
<dbReference type="SUPFAM" id="SSF46785">
    <property type="entry name" value="Winged helix' DNA-binding domain"/>
    <property type="match status" value="1"/>
</dbReference>
<dbReference type="Pfam" id="PF00126">
    <property type="entry name" value="HTH_1"/>
    <property type="match status" value="1"/>
</dbReference>
<dbReference type="GO" id="GO:0005829">
    <property type="term" value="C:cytosol"/>
    <property type="evidence" value="ECO:0007669"/>
    <property type="project" value="TreeGrafter"/>
</dbReference>
<evidence type="ECO:0000259" key="5">
    <source>
        <dbReference type="PROSITE" id="PS50931"/>
    </source>
</evidence>
<dbReference type="SUPFAM" id="SSF53850">
    <property type="entry name" value="Periplasmic binding protein-like II"/>
    <property type="match status" value="1"/>
</dbReference>
<accession>A0A1I5NMJ3</accession>
<comment type="similarity">
    <text evidence="1">Belongs to the LysR transcriptional regulatory family.</text>
</comment>
<dbReference type="EMBL" id="FOVH01000012">
    <property type="protein sequence ID" value="SFP23023.1"/>
    <property type="molecule type" value="Genomic_DNA"/>
</dbReference>
<feature type="domain" description="HTH lysR-type" evidence="5">
    <location>
        <begin position="2"/>
        <end position="59"/>
    </location>
</feature>
<evidence type="ECO:0000256" key="3">
    <source>
        <dbReference type="ARBA" id="ARBA00023125"/>
    </source>
</evidence>
<dbReference type="FunFam" id="1.10.10.10:FF:000001">
    <property type="entry name" value="LysR family transcriptional regulator"/>
    <property type="match status" value="1"/>
</dbReference>
<sequence length="309" mass="33372">MIDLSKLRHAVAVAAAGSYTAAAQAIPLSQPALTRSIQSLERQYGLTLFERDKSGTRLTPDGVRFISQAERLLRHAQALEEDIQRLAAGHGATISFGIGPASAFTFLPGALPLLLESATDIRVRIRVGSNSALRNLLRSGEIDFYIGGVPQDSDTFMTSSELTVEPIAVTSRLQLIVREGHPLLKITPTRDDIAAYPLVAATFVRDTLSETDVVSLGIQRPTIEIDDYDLLTDLVRTTDAILVSSSIFSRYRIDLGVVALNLDTLTTPRPVTYALIYSSEHGMSPVAAKVSTVLVDTISAALRSEEEAP</sequence>
<keyword evidence="2" id="KW-0805">Transcription regulation</keyword>
<keyword evidence="3 6" id="KW-0238">DNA-binding</keyword>
<dbReference type="InterPro" id="IPR000847">
    <property type="entry name" value="LysR_HTH_N"/>
</dbReference>
<dbReference type="InterPro" id="IPR050950">
    <property type="entry name" value="HTH-type_LysR_regulators"/>
</dbReference>
<name>A0A1I5NMJ3_9ACTN</name>
<organism evidence="6 7">
    <name type="scientific">Actinomadura madurae</name>
    <dbReference type="NCBI Taxonomy" id="1993"/>
    <lineage>
        <taxon>Bacteria</taxon>
        <taxon>Bacillati</taxon>
        <taxon>Actinomycetota</taxon>
        <taxon>Actinomycetes</taxon>
        <taxon>Streptosporangiales</taxon>
        <taxon>Thermomonosporaceae</taxon>
        <taxon>Actinomadura</taxon>
    </lineage>
</organism>
<evidence type="ECO:0000256" key="1">
    <source>
        <dbReference type="ARBA" id="ARBA00009437"/>
    </source>
</evidence>
<proteinExistence type="inferred from homology"/>
<dbReference type="Proteomes" id="UP000183413">
    <property type="component" value="Unassembled WGS sequence"/>
</dbReference>
<dbReference type="AlphaFoldDB" id="A0A1I5NMJ3"/>
<dbReference type="InParanoid" id="A0A1I5NMJ3"/>
<keyword evidence="7" id="KW-1185">Reference proteome</keyword>
<dbReference type="RefSeq" id="WP_021591932.1">
    <property type="nucleotide sequence ID" value="NZ_FOVH01000012.1"/>
</dbReference>
<reference evidence="6 7" key="1">
    <citation type="submission" date="2016-10" db="EMBL/GenBank/DDBJ databases">
        <authorList>
            <person name="de Groot N.N."/>
        </authorList>
    </citation>
    <scope>NUCLEOTIDE SEQUENCE [LARGE SCALE GENOMIC DNA]</scope>
    <source>
        <strain evidence="6 7">DSM 43067</strain>
    </source>
</reference>
<dbReference type="PANTHER" id="PTHR30419">
    <property type="entry name" value="HTH-TYPE TRANSCRIPTIONAL REGULATOR YBHD"/>
    <property type="match status" value="1"/>
</dbReference>
<dbReference type="InterPro" id="IPR005119">
    <property type="entry name" value="LysR_subst-bd"/>
</dbReference>
<evidence type="ECO:0000256" key="4">
    <source>
        <dbReference type="ARBA" id="ARBA00023163"/>
    </source>
</evidence>
<dbReference type="InterPro" id="IPR036388">
    <property type="entry name" value="WH-like_DNA-bd_sf"/>
</dbReference>
<dbReference type="STRING" id="1993.SAMN04489713_112222"/>
<dbReference type="Gene3D" id="3.40.190.290">
    <property type="match status" value="1"/>
</dbReference>
<dbReference type="Pfam" id="PF03466">
    <property type="entry name" value="LysR_substrate"/>
    <property type="match status" value="1"/>
</dbReference>
<dbReference type="PROSITE" id="PS50931">
    <property type="entry name" value="HTH_LYSR"/>
    <property type="match status" value="1"/>
</dbReference>
<dbReference type="PRINTS" id="PR00039">
    <property type="entry name" value="HTHLYSR"/>
</dbReference>
<dbReference type="GO" id="GO:0003700">
    <property type="term" value="F:DNA-binding transcription factor activity"/>
    <property type="evidence" value="ECO:0007669"/>
    <property type="project" value="InterPro"/>
</dbReference>
<evidence type="ECO:0000313" key="7">
    <source>
        <dbReference type="Proteomes" id="UP000183413"/>
    </source>
</evidence>
<dbReference type="GO" id="GO:0003677">
    <property type="term" value="F:DNA binding"/>
    <property type="evidence" value="ECO:0007669"/>
    <property type="project" value="UniProtKB-KW"/>
</dbReference>
<dbReference type="InterPro" id="IPR036390">
    <property type="entry name" value="WH_DNA-bd_sf"/>
</dbReference>
<dbReference type="Gene3D" id="1.10.10.10">
    <property type="entry name" value="Winged helix-like DNA-binding domain superfamily/Winged helix DNA-binding domain"/>
    <property type="match status" value="1"/>
</dbReference>
<dbReference type="eggNOG" id="COG0583">
    <property type="taxonomic scope" value="Bacteria"/>
</dbReference>
<dbReference type="PANTHER" id="PTHR30419:SF8">
    <property type="entry name" value="NITROGEN ASSIMILATION TRANSCRIPTIONAL ACTIVATOR-RELATED"/>
    <property type="match status" value="1"/>
</dbReference>
<evidence type="ECO:0000256" key="2">
    <source>
        <dbReference type="ARBA" id="ARBA00023015"/>
    </source>
</evidence>